<accession>A0A9N9JKF6</accession>
<proteinExistence type="predicted"/>
<organism evidence="1 2">
    <name type="scientific">Dentiscutata erythropus</name>
    <dbReference type="NCBI Taxonomy" id="1348616"/>
    <lineage>
        <taxon>Eukaryota</taxon>
        <taxon>Fungi</taxon>
        <taxon>Fungi incertae sedis</taxon>
        <taxon>Mucoromycota</taxon>
        <taxon>Glomeromycotina</taxon>
        <taxon>Glomeromycetes</taxon>
        <taxon>Diversisporales</taxon>
        <taxon>Gigasporaceae</taxon>
        <taxon>Dentiscutata</taxon>
    </lineage>
</organism>
<evidence type="ECO:0000313" key="2">
    <source>
        <dbReference type="Proteomes" id="UP000789405"/>
    </source>
</evidence>
<keyword evidence="2" id="KW-1185">Reference proteome</keyword>
<gene>
    <name evidence="1" type="ORF">DERYTH_LOCUS19972</name>
</gene>
<protein>
    <submittedName>
        <fullName evidence="1">19898_t:CDS:1</fullName>
    </submittedName>
</protein>
<dbReference type="EMBL" id="CAJVPY010022769">
    <property type="protein sequence ID" value="CAG8783699.1"/>
    <property type="molecule type" value="Genomic_DNA"/>
</dbReference>
<evidence type="ECO:0000313" key="1">
    <source>
        <dbReference type="EMBL" id="CAG8783699.1"/>
    </source>
</evidence>
<dbReference type="AlphaFoldDB" id="A0A9N9JKF6"/>
<sequence length="79" mass="9455">LDNCSIHCLITSLGSAEIKETEEEVEAAQLITYWACMSMRIWRRSSWYFIKRFLLRDWRFWNSLGCIIELLDKFFGLVT</sequence>
<comment type="caution">
    <text evidence="1">The sequence shown here is derived from an EMBL/GenBank/DDBJ whole genome shotgun (WGS) entry which is preliminary data.</text>
</comment>
<dbReference type="Proteomes" id="UP000789405">
    <property type="component" value="Unassembled WGS sequence"/>
</dbReference>
<feature type="non-terminal residue" evidence="1">
    <location>
        <position position="79"/>
    </location>
</feature>
<name>A0A9N9JKF6_9GLOM</name>
<reference evidence="1" key="1">
    <citation type="submission" date="2021-06" db="EMBL/GenBank/DDBJ databases">
        <authorList>
            <person name="Kallberg Y."/>
            <person name="Tangrot J."/>
            <person name="Rosling A."/>
        </authorList>
    </citation>
    <scope>NUCLEOTIDE SEQUENCE</scope>
    <source>
        <strain evidence="1">MA453B</strain>
    </source>
</reference>